<proteinExistence type="predicted"/>
<organism evidence="1 2">
    <name type="scientific">Tilletiopsis washingtonensis</name>
    <dbReference type="NCBI Taxonomy" id="58919"/>
    <lineage>
        <taxon>Eukaryota</taxon>
        <taxon>Fungi</taxon>
        <taxon>Dikarya</taxon>
        <taxon>Basidiomycota</taxon>
        <taxon>Ustilaginomycotina</taxon>
        <taxon>Exobasidiomycetes</taxon>
        <taxon>Entylomatales</taxon>
        <taxon>Entylomatales incertae sedis</taxon>
        <taxon>Tilletiopsis</taxon>
    </lineage>
</organism>
<protein>
    <submittedName>
        <fullName evidence="1">Uncharacterized protein</fullName>
    </submittedName>
</protein>
<accession>A0A316Z0J1</accession>
<sequence>MSSPSTPVIRTPQFDAEPLGVLFAPGILGQVQIAAEAHVPATLAHIDVLRVVRNALSGAMVQIGDRVFELALDADKEYFNAKDPKSRYWRSCQAAADERAAGRVPLVPAVDILERTFRFTERYDCSAPVLAVHLSVTTFAPAGSNQVLAAEAACNAVIDYRRAVRSEIARLRDAENGQTHTASSRAVPRRPLLCTKAASFVATRNWRTVNPSRVRRGFESHRWSMDAAGSPDGVSLGRPARAILVAEHHQTEQDHDGVEAAGKRPASANRRGAVLECAVLRDIKLGTMSHVG</sequence>
<reference evidence="1 2" key="1">
    <citation type="journal article" date="2018" name="Mol. Biol. Evol.">
        <title>Broad Genomic Sampling Reveals a Smut Pathogenic Ancestry of the Fungal Clade Ustilaginomycotina.</title>
        <authorList>
            <person name="Kijpornyongpan T."/>
            <person name="Mondo S.J."/>
            <person name="Barry K."/>
            <person name="Sandor L."/>
            <person name="Lee J."/>
            <person name="Lipzen A."/>
            <person name="Pangilinan J."/>
            <person name="LaButti K."/>
            <person name="Hainaut M."/>
            <person name="Henrissat B."/>
            <person name="Grigoriev I.V."/>
            <person name="Spatafora J.W."/>
            <person name="Aime M.C."/>
        </authorList>
    </citation>
    <scope>NUCLEOTIDE SEQUENCE [LARGE SCALE GENOMIC DNA]</scope>
    <source>
        <strain evidence="1 2">MCA 4186</strain>
    </source>
</reference>
<evidence type="ECO:0000313" key="1">
    <source>
        <dbReference type="EMBL" id="PWN95039.1"/>
    </source>
</evidence>
<dbReference type="EMBL" id="KZ819307">
    <property type="protein sequence ID" value="PWN95039.1"/>
    <property type="molecule type" value="Genomic_DNA"/>
</dbReference>
<dbReference type="GeneID" id="37272344"/>
<evidence type="ECO:0000313" key="2">
    <source>
        <dbReference type="Proteomes" id="UP000245946"/>
    </source>
</evidence>
<dbReference type="AlphaFoldDB" id="A0A316Z0J1"/>
<keyword evidence="2" id="KW-1185">Reference proteome</keyword>
<name>A0A316Z0J1_9BASI</name>
<dbReference type="Proteomes" id="UP000245946">
    <property type="component" value="Unassembled WGS sequence"/>
</dbReference>
<gene>
    <name evidence="1" type="ORF">FA09DRAFT_347255</name>
</gene>
<dbReference type="RefSeq" id="XP_025595318.1">
    <property type="nucleotide sequence ID" value="XM_025744800.1"/>
</dbReference>